<dbReference type="EMBL" id="AZRV01000035">
    <property type="protein sequence ID" value="RKO61760.1"/>
    <property type="molecule type" value="Genomic_DNA"/>
</dbReference>
<evidence type="ECO:0000256" key="2">
    <source>
        <dbReference type="ARBA" id="ARBA00022649"/>
    </source>
</evidence>
<keyword evidence="2" id="KW-1277">Toxin-antitoxin system</keyword>
<reference evidence="3 4" key="1">
    <citation type="submission" date="2013-12" db="EMBL/GenBank/DDBJ databases">
        <title>Genome and proteome characterization of Caldibacillus debilis GB1 derived from a cellulolytic aero-tolerant co-culture.</title>
        <authorList>
            <person name="Wushke S.T."/>
            <person name="Zhang X."/>
            <person name="Fristensky B."/>
            <person name="Wilkins J.A."/>
            <person name="Levin D.B."/>
            <person name="Sparling R."/>
        </authorList>
    </citation>
    <scope>NUCLEOTIDE SEQUENCE [LARGE SCALE GENOMIC DNA]</scope>
    <source>
        <strain evidence="3 4">GB1</strain>
    </source>
</reference>
<dbReference type="SUPFAM" id="SSF50118">
    <property type="entry name" value="Cell growth inhibitor/plasmid maintenance toxic component"/>
    <property type="match status" value="1"/>
</dbReference>
<dbReference type="GO" id="GO:0006402">
    <property type="term" value="P:mRNA catabolic process"/>
    <property type="evidence" value="ECO:0007669"/>
    <property type="project" value="TreeGrafter"/>
</dbReference>
<dbReference type="InterPro" id="IPR003477">
    <property type="entry name" value="PemK-like"/>
</dbReference>
<keyword evidence="4" id="KW-1185">Reference proteome</keyword>
<dbReference type="GO" id="GO:0003677">
    <property type="term" value="F:DNA binding"/>
    <property type="evidence" value="ECO:0007669"/>
    <property type="project" value="InterPro"/>
</dbReference>
<gene>
    <name evidence="3" type="ORF">Cdeb_01231</name>
</gene>
<accession>A0A420VE21</accession>
<proteinExistence type="inferred from homology"/>
<evidence type="ECO:0000256" key="1">
    <source>
        <dbReference type="ARBA" id="ARBA00007521"/>
    </source>
</evidence>
<evidence type="ECO:0000313" key="4">
    <source>
        <dbReference type="Proteomes" id="UP000286235"/>
    </source>
</evidence>
<sequence length="130" mass="14618">MESVFYPRGSVLKVDFGEVVGREANGVRFAVVVSMNQFNLHSPNVVVAPFTKAANRIQNGQLRLLGTQHLLKQEDYPFLFMDSIVLTESIRSVSKERVKGYVGYLDSRDMDAISRCMLLLFDLEGLQKGC</sequence>
<dbReference type="GO" id="GO:0004521">
    <property type="term" value="F:RNA endonuclease activity"/>
    <property type="evidence" value="ECO:0007669"/>
    <property type="project" value="TreeGrafter"/>
</dbReference>
<dbReference type="InterPro" id="IPR011067">
    <property type="entry name" value="Plasmid_toxin/cell-grow_inhib"/>
</dbReference>
<evidence type="ECO:0000313" key="3">
    <source>
        <dbReference type="EMBL" id="RKO61760.1"/>
    </source>
</evidence>
<dbReference type="PANTHER" id="PTHR33988">
    <property type="entry name" value="ENDORIBONUCLEASE MAZF-RELATED"/>
    <property type="match status" value="1"/>
</dbReference>
<comment type="similarity">
    <text evidence="1">Belongs to the PemK/MazF family.</text>
</comment>
<comment type="caution">
    <text evidence="3">The sequence shown here is derived from an EMBL/GenBank/DDBJ whole genome shotgun (WGS) entry which is preliminary data.</text>
</comment>
<protein>
    <submittedName>
        <fullName evidence="3">Growth inhibitor</fullName>
    </submittedName>
</protein>
<dbReference type="Gene3D" id="2.30.30.110">
    <property type="match status" value="1"/>
</dbReference>
<organism evidence="3 4">
    <name type="scientific">Caldibacillus debilis GB1</name>
    <dbReference type="NCBI Taxonomy" id="1339248"/>
    <lineage>
        <taxon>Bacteria</taxon>
        <taxon>Bacillati</taxon>
        <taxon>Bacillota</taxon>
        <taxon>Bacilli</taxon>
        <taxon>Bacillales</taxon>
        <taxon>Bacillaceae</taxon>
        <taxon>Caldibacillus</taxon>
    </lineage>
</organism>
<dbReference type="Proteomes" id="UP000286235">
    <property type="component" value="Unassembled WGS sequence"/>
</dbReference>
<dbReference type="Pfam" id="PF02452">
    <property type="entry name" value="PemK_toxin"/>
    <property type="match status" value="1"/>
</dbReference>
<dbReference type="GO" id="GO:0016075">
    <property type="term" value="P:rRNA catabolic process"/>
    <property type="evidence" value="ECO:0007669"/>
    <property type="project" value="TreeGrafter"/>
</dbReference>
<name>A0A420VE21_9BACI</name>
<dbReference type="RefSeq" id="WP_120669153.1">
    <property type="nucleotide sequence ID" value="NZ_AZRV01000035.1"/>
</dbReference>
<dbReference type="PANTHER" id="PTHR33988:SF2">
    <property type="entry name" value="ENDORIBONUCLEASE MAZF"/>
    <property type="match status" value="1"/>
</dbReference>
<dbReference type="AlphaFoldDB" id="A0A420VE21"/>